<keyword evidence="1" id="KW-0732">Signal</keyword>
<dbReference type="InterPro" id="IPR006626">
    <property type="entry name" value="PbH1"/>
</dbReference>
<dbReference type="PANTHER" id="PTHR36453:SF1">
    <property type="entry name" value="RIGHT HANDED BETA HELIX DOMAIN-CONTAINING PROTEIN"/>
    <property type="match status" value="1"/>
</dbReference>
<dbReference type="SMART" id="SM00710">
    <property type="entry name" value="PbH1"/>
    <property type="match status" value="7"/>
</dbReference>
<evidence type="ECO:0000313" key="3">
    <source>
        <dbReference type="EMBL" id="TLD71587.1"/>
    </source>
</evidence>
<sequence>MMRFSQKFSKWVFVILSAGMGSLGAAEIVLSVDGDIKTPEAARDAARAATKPVKVIVQGGRYEMTGPLVLGADDSGVTWEAAADAKPVFSGGKKIGGWTKVEGTENLWKTEVPEVRDGKWYFQQLWVNDQRATRARTPNAGKGFLHMRSQASSEIFPAEKPGDEKWDLALKYSSFVTDRETMDLLKQVKDEELSDVSITIPHTWDVHHYRVSKIDLGAQAVLMKGPKIRELLTYEPDGRFFVENYRAALDVPGEWFMNRKGELFYLALPGEDMAKAEVVAPVAEMLVKAAGVKDLTFKGIAFEHQQWVMGPDGFGISQAAQTMGAALEFDDSERITFDQCEISHVAGYALWFHQGCREALVQHCHIHDLGAGGVRMGATSKGAQNPTSFVTLDNNIIQHGGRMFPDAVGVFIGHSSDNRVTHNDIGDFYYTGISAGWHWGYGETVSHRNLMENNHIHHLGWGFTSDMGGFYGLGAAFGTVVRGNHIHHVSSYRYGGWGLYTDEGSAGVVMENNLVHDTSESLFHQHYGYYNTVRNNILAFGGKAQLQRSRNEARLSFIVERNIIVWDPTKSELLHAAKYNWDFVELEKRNKGEPAQSYIMRNNLYWPVTGKMPELLAKTWTWDEWRKTGRDAGSVVADPLFENIEKRDFRLKEGSPASKIGFKPWDLTVAGVRNDGPRGKEWRAKALKGAQYPNWEVEAKPWPSPPYEVKLETFEYRSKLPPSLLKQRTHVEDKGDAIVVTDEAASPIALPEGAPGGKAKRSLKLQDAEGLTQSYNPHYQLMPEYEAGTVTWSFDVMAKEDAPWYAEMRSPTEGPDYKVGPRLSWKNGKLMAGLGDKLKVLDLPAGKWARIETTAVLGSGKWDLVVTAEDGTKVIHEGLAAQEGWAVANVVLWSSMGTTNTAVYLDNLRLFRK</sequence>
<feature type="signal peptide" evidence="1">
    <location>
        <begin position="1"/>
        <end position="25"/>
    </location>
</feature>
<reference evidence="3 4" key="1">
    <citation type="submission" date="2019-05" db="EMBL/GenBank/DDBJ databases">
        <title>Verrucobacter flavum gen. nov., sp. nov. a new member of the family Verrucomicrobiaceae.</title>
        <authorList>
            <person name="Szuroczki S."/>
            <person name="Abbaszade G."/>
            <person name="Szabo A."/>
            <person name="Felfoldi T."/>
            <person name="Schumann P."/>
            <person name="Boka K."/>
            <person name="Keki Z."/>
            <person name="Toumi M."/>
            <person name="Toth E."/>
        </authorList>
    </citation>
    <scope>NUCLEOTIDE SEQUENCE [LARGE SCALE GENOMIC DNA]</scope>
    <source>
        <strain evidence="3 4">MG-N-17</strain>
    </source>
</reference>
<organism evidence="3 4">
    <name type="scientific">Phragmitibacter flavus</name>
    <dbReference type="NCBI Taxonomy" id="2576071"/>
    <lineage>
        <taxon>Bacteria</taxon>
        <taxon>Pseudomonadati</taxon>
        <taxon>Verrucomicrobiota</taxon>
        <taxon>Verrucomicrobiia</taxon>
        <taxon>Verrucomicrobiales</taxon>
        <taxon>Verrucomicrobiaceae</taxon>
        <taxon>Phragmitibacter</taxon>
    </lineage>
</organism>
<dbReference type="InterPro" id="IPR039448">
    <property type="entry name" value="Beta_helix"/>
</dbReference>
<dbReference type="Pfam" id="PF13229">
    <property type="entry name" value="Beta_helix"/>
    <property type="match status" value="1"/>
</dbReference>
<dbReference type="AlphaFoldDB" id="A0A5R8KH51"/>
<feature type="chain" id="PRO_5024361612" evidence="1">
    <location>
        <begin position="26"/>
        <end position="913"/>
    </location>
</feature>
<name>A0A5R8KH51_9BACT</name>
<evidence type="ECO:0000313" key="4">
    <source>
        <dbReference type="Proteomes" id="UP000306196"/>
    </source>
</evidence>
<comment type="caution">
    <text evidence="3">The sequence shown here is derived from an EMBL/GenBank/DDBJ whole genome shotgun (WGS) entry which is preliminary data.</text>
</comment>
<dbReference type="Proteomes" id="UP000306196">
    <property type="component" value="Unassembled WGS sequence"/>
</dbReference>
<dbReference type="InterPro" id="IPR011050">
    <property type="entry name" value="Pectin_lyase_fold/virulence"/>
</dbReference>
<evidence type="ECO:0000256" key="1">
    <source>
        <dbReference type="SAM" id="SignalP"/>
    </source>
</evidence>
<dbReference type="EMBL" id="VAUV01000004">
    <property type="protein sequence ID" value="TLD71587.1"/>
    <property type="molecule type" value="Genomic_DNA"/>
</dbReference>
<feature type="domain" description="Right handed beta helix" evidence="2">
    <location>
        <begin position="327"/>
        <end position="460"/>
    </location>
</feature>
<protein>
    <submittedName>
        <fullName evidence="3">Right-handed parallel beta-helix repeat-containing protein</fullName>
    </submittedName>
</protein>
<dbReference type="Gene3D" id="2.160.20.10">
    <property type="entry name" value="Single-stranded right-handed beta-helix, Pectin lyase-like"/>
    <property type="match status" value="1"/>
</dbReference>
<dbReference type="SUPFAM" id="SSF51126">
    <property type="entry name" value="Pectin lyase-like"/>
    <property type="match status" value="1"/>
</dbReference>
<dbReference type="PANTHER" id="PTHR36453">
    <property type="entry name" value="SECRETED PROTEIN-RELATED"/>
    <property type="match status" value="1"/>
</dbReference>
<dbReference type="OrthoDB" id="9760240at2"/>
<accession>A0A5R8KH51</accession>
<evidence type="ECO:0000259" key="2">
    <source>
        <dbReference type="Pfam" id="PF13229"/>
    </source>
</evidence>
<keyword evidence="4" id="KW-1185">Reference proteome</keyword>
<proteinExistence type="predicted"/>
<gene>
    <name evidence="3" type="ORF">FEM03_05440</name>
</gene>
<dbReference type="InterPro" id="IPR012334">
    <property type="entry name" value="Pectin_lyas_fold"/>
</dbReference>